<dbReference type="RefSeq" id="WP_114467078.1">
    <property type="nucleotide sequence ID" value="NZ_QPJK01000002.1"/>
</dbReference>
<dbReference type="PANTHER" id="PTHR30221:SF8">
    <property type="entry name" value="SMALL-CONDUCTANCE MECHANOSENSITIVE CHANNEL"/>
    <property type="match status" value="1"/>
</dbReference>
<keyword evidence="6" id="KW-0407">Ion channel</keyword>
<evidence type="ECO:0000256" key="3">
    <source>
        <dbReference type="ARBA" id="ARBA00022692"/>
    </source>
</evidence>
<dbReference type="InterPro" id="IPR011014">
    <property type="entry name" value="MscS_channel_TM-2"/>
</dbReference>
<dbReference type="Gene3D" id="2.30.30.60">
    <property type="match status" value="1"/>
</dbReference>
<reference evidence="8 9" key="1">
    <citation type="submission" date="2018-07" db="EMBL/GenBank/DDBJ databases">
        <title>Genomic Encyclopedia of Type Strains, Phase IV (KMG-IV): sequencing the most valuable type-strain genomes for metagenomic binning, comparative biology and taxonomic classification.</title>
        <authorList>
            <person name="Goeker M."/>
        </authorList>
    </citation>
    <scope>NUCLEOTIDE SEQUENCE [LARGE SCALE GENOMIC DNA]</scope>
    <source>
        <strain evidence="8 9">DSM 21634</strain>
    </source>
</reference>
<dbReference type="PANTHER" id="PTHR30221">
    <property type="entry name" value="SMALL-CONDUCTANCE MECHANOSENSITIVE CHANNEL"/>
    <property type="match status" value="1"/>
</dbReference>
<evidence type="ECO:0000256" key="6">
    <source>
        <dbReference type="RuleBase" id="RU369025"/>
    </source>
</evidence>
<evidence type="ECO:0000256" key="1">
    <source>
        <dbReference type="ARBA" id="ARBA00004141"/>
    </source>
</evidence>
<feature type="transmembrane region" description="Helical" evidence="6">
    <location>
        <begin position="93"/>
        <end position="118"/>
    </location>
</feature>
<dbReference type="OrthoDB" id="8685113at2"/>
<dbReference type="Gene3D" id="1.10.287.1260">
    <property type="match status" value="1"/>
</dbReference>
<evidence type="ECO:0000256" key="5">
    <source>
        <dbReference type="ARBA" id="ARBA00023136"/>
    </source>
</evidence>
<protein>
    <recommendedName>
        <fullName evidence="6">Small-conductance mechanosensitive channel</fullName>
    </recommendedName>
</protein>
<dbReference type="InterPro" id="IPR045275">
    <property type="entry name" value="MscS_archaea/bacteria_type"/>
</dbReference>
<evidence type="ECO:0000256" key="4">
    <source>
        <dbReference type="ARBA" id="ARBA00022989"/>
    </source>
</evidence>
<proteinExistence type="inferred from homology"/>
<keyword evidence="6" id="KW-0406">Ion transport</keyword>
<sequence>MGLRDYLPLWAHEWIDVIVPGLQIVGILVVAWLLQYLLRRIVSRVGQRYQLPTDLVAPVRNMLRYLIYGAAFLLVMERLGVSATVLWTGFTGFVTVAAVAFFAAWSVLSNLFCAVLIFSTRPFRLGDVVELIDSGDKPGIKGRVIDIQLVYTTLEDVTAEHAGALLQVPNALFFQKSLRRWRTDPGTLSL</sequence>
<feature type="transmembrane region" description="Helical" evidence="6">
    <location>
        <begin position="17"/>
        <end position="38"/>
    </location>
</feature>
<dbReference type="InterPro" id="IPR010920">
    <property type="entry name" value="LSM_dom_sf"/>
</dbReference>
<dbReference type="InterPro" id="IPR023408">
    <property type="entry name" value="MscS_beta-dom_sf"/>
</dbReference>
<name>A0A368Y0V1_9BURK</name>
<organism evidence="8 9">
    <name type="scientific">Pseudorhodoferax soli</name>
    <dbReference type="NCBI Taxonomy" id="545864"/>
    <lineage>
        <taxon>Bacteria</taxon>
        <taxon>Pseudomonadati</taxon>
        <taxon>Pseudomonadota</taxon>
        <taxon>Betaproteobacteria</taxon>
        <taxon>Burkholderiales</taxon>
        <taxon>Comamonadaceae</taxon>
    </lineage>
</organism>
<evidence type="ECO:0000313" key="9">
    <source>
        <dbReference type="Proteomes" id="UP000252884"/>
    </source>
</evidence>
<dbReference type="SUPFAM" id="SSF82861">
    <property type="entry name" value="Mechanosensitive channel protein MscS (YggB), transmembrane region"/>
    <property type="match status" value="1"/>
</dbReference>
<keyword evidence="6" id="KW-1003">Cell membrane</keyword>
<keyword evidence="6" id="KW-0813">Transport</keyword>
<accession>A0A368Y0V1</accession>
<gene>
    <name evidence="8" type="ORF">DES41_102238</name>
</gene>
<evidence type="ECO:0000259" key="7">
    <source>
        <dbReference type="Pfam" id="PF00924"/>
    </source>
</evidence>
<feature type="transmembrane region" description="Helical" evidence="6">
    <location>
        <begin position="65"/>
        <end position="87"/>
    </location>
</feature>
<comment type="subcellular location">
    <subcellularLocation>
        <location evidence="6">Cell inner membrane</location>
        <topology evidence="6">Multi-pass membrane protein</topology>
    </subcellularLocation>
    <subcellularLocation>
        <location evidence="1">Membrane</location>
        <topology evidence="1">Multi-pass membrane protein</topology>
    </subcellularLocation>
</comment>
<comment type="caution">
    <text evidence="8">The sequence shown here is derived from an EMBL/GenBank/DDBJ whole genome shotgun (WGS) entry which is preliminary data.</text>
</comment>
<comment type="caution">
    <text evidence="6">Lacks conserved residue(s) required for the propagation of feature annotation.</text>
</comment>
<comment type="subunit">
    <text evidence="6">Homoheptamer.</text>
</comment>
<dbReference type="SUPFAM" id="SSF50182">
    <property type="entry name" value="Sm-like ribonucleoproteins"/>
    <property type="match status" value="1"/>
</dbReference>
<keyword evidence="6" id="KW-0997">Cell inner membrane</keyword>
<dbReference type="Proteomes" id="UP000252884">
    <property type="component" value="Unassembled WGS sequence"/>
</dbReference>
<dbReference type="InterPro" id="IPR006685">
    <property type="entry name" value="MscS_channel_2nd"/>
</dbReference>
<comment type="function">
    <text evidence="6">Mechanosensitive channel that participates in the regulation of osmotic pressure changes within the cell, opening in response to stretch forces in the membrane lipid bilayer, without the need for other proteins. Contributes to normal resistance to hypoosmotic shock. Forms an ion channel of 1.0 nanosiemens conductance with a slight preference for anions.</text>
</comment>
<comment type="similarity">
    <text evidence="2 6">Belongs to the MscS (TC 1.A.23) family.</text>
</comment>
<keyword evidence="3 6" id="KW-0812">Transmembrane</keyword>
<keyword evidence="5 6" id="KW-0472">Membrane</keyword>
<dbReference type="EMBL" id="QPJK01000002">
    <property type="protein sequence ID" value="RCW73921.1"/>
    <property type="molecule type" value="Genomic_DNA"/>
</dbReference>
<evidence type="ECO:0000256" key="2">
    <source>
        <dbReference type="ARBA" id="ARBA00008017"/>
    </source>
</evidence>
<dbReference type="GO" id="GO:0008381">
    <property type="term" value="F:mechanosensitive monoatomic ion channel activity"/>
    <property type="evidence" value="ECO:0007669"/>
    <property type="project" value="InterPro"/>
</dbReference>
<keyword evidence="4 6" id="KW-1133">Transmembrane helix</keyword>
<dbReference type="Pfam" id="PF00924">
    <property type="entry name" value="MS_channel_2nd"/>
    <property type="match status" value="1"/>
</dbReference>
<feature type="domain" description="Mechanosensitive ion channel MscS" evidence="7">
    <location>
        <begin position="107"/>
        <end position="177"/>
    </location>
</feature>
<keyword evidence="9" id="KW-1185">Reference proteome</keyword>
<dbReference type="AlphaFoldDB" id="A0A368Y0V1"/>
<evidence type="ECO:0000313" key="8">
    <source>
        <dbReference type="EMBL" id="RCW73921.1"/>
    </source>
</evidence>
<dbReference type="GO" id="GO:0005886">
    <property type="term" value="C:plasma membrane"/>
    <property type="evidence" value="ECO:0007669"/>
    <property type="project" value="UniProtKB-SubCell"/>
</dbReference>